<proteinExistence type="predicted"/>
<accession>A0ABD5MDU3</accession>
<keyword evidence="1" id="KW-0808">Transferase</keyword>
<dbReference type="Pfam" id="PF00483">
    <property type="entry name" value="NTP_transferase"/>
    <property type="match status" value="1"/>
</dbReference>
<evidence type="ECO:0000313" key="4">
    <source>
        <dbReference type="EMBL" id="MFA1610211.1"/>
    </source>
</evidence>
<protein>
    <submittedName>
        <fullName evidence="4">Sugar phosphate nucleotidyltransferase</fullName>
    </submittedName>
</protein>
<dbReference type="CDD" id="cd04181">
    <property type="entry name" value="NTP_transferase"/>
    <property type="match status" value="1"/>
</dbReference>
<name>A0ABD5MDU3_9EURY</name>
<dbReference type="EMBL" id="JBGNYA010000001">
    <property type="protein sequence ID" value="MFA1610211.1"/>
    <property type="molecule type" value="Genomic_DNA"/>
</dbReference>
<evidence type="ECO:0000256" key="2">
    <source>
        <dbReference type="ARBA" id="ARBA00022695"/>
    </source>
</evidence>
<dbReference type="Gene3D" id="3.90.550.10">
    <property type="entry name" value="Spore Coat Polysaccharide Biosynthesis Protein SpsA, Chain A"/>
    <property type="match status" value="1"/>
</dbReference>
<organism evidence="4 5">
    <name type="scientific">Halobellus rubicundus</name>
    <dbReference type="NCBI Taxonomy" id="2996466"/>
    <lineage>
        <taxon>Archaea</taxon>
        <taxon>Methanobacteriati</taxon>
        <taxon>Methanobacteriota</taxon>
        <taxon>Stenosarchaea group</taxon>
        <taxon>Halobacteria</taxon>
        <taxon>Halobacteriales</taxon>
        <taxon>Haloferacaceae</taxon>
        <taxon>Halobellus</taxon>
    </lineage>
</organism>
<dbReference type="PANTHER" id="PTHR43584">
    <property type="entry name" value="NUCLEOTIDYL TRANSFERASE"/>
    <property type="match status" value="1"/>
</dbReference>
<keyword evidence="5" id="KW-1185">Reference proteome</keyword>
<reference evidence="4 5" key="1">
    <citation type="submission" date="2024-08" db="EMBL/GenBank/DDBJ databases">
        <title>Halobellus sp. MBLA0158 whole genome sequence.</title>
        <authorList>
            <person name="Hwang C.Y."/>
            <person name="Cho E.-S."/>
            <person name="Seo M.-J."/>
        </authorList>
    </citation>
    <scope>NUCLEOTIDE SEQUENCE [LARGE SCALE GENOMIC DNA]</scope>
    <source>
        <strain evidence="4 5">MBLA0158</strain>
    </source>
</reference>
<sequence>MKAVILAAGEGTRLRPRTADIPKPLVEVAGAPILTRCFETVRDLGIDEAVVVVGYEKEAIVDRYGDAYRDLDLRYAHQEERTGLAHAVLAAADHVDADFAVLNGDNVYAGNLDTVLCRHRETDADLTVPVHEVSYETARAGAVCEFDEDGTVTGFVEKPDDPPSRYAPAAFYVLPPAVFHACRLVRPSSRGEYELADAIDLLVRAGYRVETVPFEGRKVNVNTEADVERAERLLDRID</sequence>
<dbReference type="InterPro" id="IPR029044">
    <property type="entry name" value="Nucleotide-diphossugar_trans"/>
</dbReference>
<evidence type="ECO:0000313" key="5">
    <source>
        <dbReference type="Proteomes" id="UP001570511"/>
    </source>
</evidence>
<dbReference type="AlphaFoldDB" id="A0ABD5MDU3"/>
<dbReference type="InterPro" id="IPR005835">
    <property type="entry name" value="NTP_transferase_dom"/>
</dbReference>
<dbReference type="SUPFAM" id="SSF53448">
    <property type="entry name" value="Nucleotide-diphospho-sugar transferases"/>
    <property type="match status" value="1"/>
</dbReference>
<gene>
    <name evidence="4" type="ORF">OS889_04235</name>
</gene>
<comment type="caution">
    <text evidence="4">The sequence shown here is derived from an EMBL/GenBank/DDBJ whole genome shotgun (WGS) entry which is preliminary data.</text>
</comment>
<feature type="domain" description="Nucleotidyl transferase" evidence="3">
    <location>
        <begin position="2"/>
        <end position="216"/>
    </location>
</feature>
<evidence type="ECO:0000256" key="1">
    <source>
        <dbReference type="ARBA" id="ARBA00022679"/>
    </source>
</evidence>
<dbReference type="RefSeq" id="WP_372387587.1">
    <property type="nucleotide sequence ID" value="NZ_JBGNYA010000001.1"/>
</dbReference>
<dbReference type="InterPro" id="IPR050065">
    <property type="entry name" value="GlmU-like"/>
</dbReference>
<dbReference type="GO" id="GO:0016779">
    <property type="term" value="F:nucleotidyltransferase activity"/>
    <property type="evidence" value="ECO:0007669"/>
    <property type="project" value="UniProtKB-KW"/>
</dbReference>
<dbReference type="PANTHER" id="PTHR43584:SF8">
    <property type="entry name" value="N-ACETYLMURAMATE ALPHA-1-PHOSPHATE URIDYLYLTRANSFERASE"/>
    <property type="match status" value="1"/>
</dbReference>
<keyword evidence="2" id="KW-0548">Nucleotidyltransferase</keyword>
<dbReference type="Proteomes" id="UP001570511">
    <property type="component" value="Unassembled WGS sequence"/>
</dbReference>
<evidence type="ECO:0000259" key="3">
    <source>
        <dbReference type="Pfam" id="PF00483"/>
    </source>
</evidence>